<protein>
    <submittedName>
        <fullName evidence="2">Uncharacterized protein</fullName>
    </submittedName>
</protein>
<evidence type="ECO:0000313" key="2">
    <source>
        <dbReference type="EMBL" id="KAF9738096.1"/>
    </source>
</evidence>
<proteinExistence type="predicted"/>
<evidence type="ECO:0000313" key="3">
    <source>
        <dbReference type="Proteomes" id="UP000756921"/>
    </source>
</evidence>
<dbReference type="AlphaFoldDB" id="A0A9P6GLZ5"/>
<reference evidence="2" key="1">
    <citation type="journal article" date="2020" name="Mol. Plant Microbe Interact.">
        <title>Genome Sequence of the Biocontrol Agent Coniothyrium minitans strain Conio (IMI 134523).</title>
        <authorList>
            <person name="Patel D."/>
            <person name="Shittu T.A."/>
            <person name="Baroncelli R."/>
            <person name="Muthumeenakshi S."/>
            <person name="Osborne T.H."/>
            <person name="Janganan T.K."/>
            <person name="Sreenivasaprasad S."/>
        </authorList>
    </citation>
    <scope>NUCLEOTIDE SEQUENCE</scope>
    <source>
        <strain evidence="2">Conio</strain>
    </source>
</reference>
<feature type="compositionally biased region" description="Polar residues" evidence="1">
    <location>
        <begin position="56"/>
        <end position="73"/>
    </location>
</feature>
<gene>
    <name evidence="2" type="ORF">PMIN01_03379</name>
</gene>
<evidence type="ECO:0000256" key="1">
    <source>
        <dbReference type="SAM" id="MobiDB-lite"/>
    </source>
</evidence>
<feature type="region of interest" description="Disordered" evidence="1">
    <location>
        <begin position="1"/>
        <end position="115"/>
    </location>
</feature>
<dbReference type="OrthoDB" id="58379at2759"/>
<dbReference type="PANTHER" id="PTHR38696">
    <property type="entry name" value="MEDIATOR OF RNA POLYMERASE II TRANSCRIPTION SUBUNIT 13"/>
    <property type="match status" value="1"/>
</dbReference>
<feature type="compositionally biased region" description="Polar residues" evidence="1">
    <location>
        <begin position="18"/>
        <end position="27"/>
    </location>
</feature>
<accession>A0A9P6GLZ5</accession>
<dbReference type="Proteomes" id="UP000756921">
    <property type="component" value="Unassembled WGS sequence"/>
</dbReference>
<name>A0A9P6GLZ5_9PLEO</name>
<dbReference type="EMBL" id="WJXW01000003">
    <property type="protein sequence ID" value="KAF9738096.1"/>
    <property type="molecule type" value="Genomic_DNA"/>
</dbReference>
<sequence>MDRLPDYSHVYFPPPPGSSGTRTNPSATYYPPPPDRAQPPTTSTRTNPGPPAGSAHTPSSSRSYVPGNTSASPQFPPRQHAPSSPYQPHASVYQASPLPSPSLLPPTQHASRPTSPAFRTRFAALSLHAADRLQFLRFPPALYPLLRTTIQSTWTRGIQLEKTSTHVLELQLKGNPWGVHRDNPDGLGMGALRNALDRDAEGQAIHAQKLVCALLRTLHAEGWVLLQSTDVSQVLWDADTLLFRHQTPAPAPREWFSVVLRHNRFRFVHAPRALCLRVLEHLSSQRLEMKFRDHEKVEGCCEVKFTGTVRRGSPYLDPVINAGTLMTRMMFLDLLGVVEESGWTLYASVEQNTRGDGEGMTDTWYCCRPVGWVEGNPVYHS</sequence>
<comment type="caution">
    <text evidence="2">The sequence shown here is derived from an EMBL/GenBank/DDBJ whole genome shotgun (WGS) entry which is preliminary data.</text>
</comment>
<organism evidence="2 3">
    <name type="scientific">Paraphaeosphaeria minitans</name>
    <dbReference type="NCBI Taxonomy" id="565426"/>
    <lineage>
        <taxon>Eukaryota</taxon>
        <taxon>Fungi</taxon>
        <taxon>Dikarya</taxon>
        <taxon>Ascomycota</taxon>
        <taxon>Pezizomycotina</taxon>
        <taxon>Dothideomycetes</taxon>
        <taxon>Pleosporomycetidae</taxon>
        <taxon>Pleosporales</taxon>
        <taxon>Massarineae</taxon>
        <taxon>Didymosphaeriaceae</taxon>
        <taxon>Paraphaeosphaeria</taxon>
    </lineage>
</organism>
<dbReference type="PANTHER" id="PTHR38696:SF1">
    <property type="entry name" value="MEDIATOR OF RNA POLYMERASE II TRANSCRIPTION SUBUNIT 13"/>
    <property type="match status" value="1"/>
</dbReference>
<keyword evidence="3" id="KW-1185">Reference proteome</keyword>